<organism evidence="1 2">
    <name type="scientific">Candidatus Pseudothioglobus singularis PS1</name>
    <dbReference type="NCBI Taxonomy" id="1125411"/>
    <lineage>
        <taxon>Bacteria</taxon>
        <taxon>Pseudomonadati</taxon>
        <taxon>Pseudomonadota</taxon>
        <taxon>Gammaproteobacteria</taxon>
        <taxon>Candidatus Pseudothioglobaceae</taxon>
        <taxon>Candidatus Pseudothioglobus</taxon>
    </lineage>
</organism>
<evidence type="ECO:0000313" key="2">
    <source>
        <dbReference type="Proteomes" id="UP000068905"/>
    </source>
</evidence>
<dbReference type="Proteomes" id="UP000068905">
    <property type="component" value="Chromosome"/>
</dbReference>
<proteinExistence type="predicted"/>
<dbReference type="STRING" id="1125411.W908_04510"/>
<dbReference type="KEGG" id="tsn:W908_04510"/>
<sequence>MSIINKKAEMTAADYLEEKIQGTICKWVLTEEERLFIENY</sequence>
<gene>
    <name evidence="1" type="ORF">W908_04510</name>
</gene>
<keyword evidence="2" id="KW-1185">Reference proteome</keyword>
<reference evidence="1 2" key="1">
    <citation type="journal article" date="2015" name="Genome Announc.">
        <title>Genome Sequence of 'Candidatus Thioglobus singularis' Strain PS1, a Mixotroph from the SUP05 Clade of Marine Gammaproteobacteria.</title>
        <authorList>
            <person name="Marshall K.T."/>
            <person name="Morris R.M."/>
        </authorList>
    </citation>
    <scope>NUCLEOTIDE SEQUENCE [LARGE SCALE GENOMIC DNA]</scope>
    <source>
        <strain evidence="1 2">PS1</strain>
    </source>
</reference>
<evidence type="ECO:0000313" key="1">
    <source>
        <dbReference type="EMBL" id="ALE02690.1"/>
    </source>
</evidence>
<name>A0A0M5KS75_9GAMM</name>
<dbReference type="AlphaFoldDB" id="A0A0M5KS75"/>
<accession>A0A0M5KS75</accession>
<protein>
    <submittedName>
        <fullName evidence="1">Uncharacterized protein</fullName>
    </submittedName>
</protein>
<dbReference type="EMBL" id="CP006911">
    <property type="protein sequence ID" value="ALE02690.1"/>
    <property type="molecule type" value="Genomic_DNA"/>
</dbReference>